<proteinExistence type="predicted"/>
<dbReference type="SUPFAM" id="SSF46785">
    <property type="entry name" value="Winged helix' DNA-binding domain"/>
    <property type="match status" value="1"/>
</dbReference>
<evidence type="ECO:0000313" key="7">
    <source>
        <dbReference type="Proteomes" id="UP000007962"/>
    </source>
</evidence>
<evidence type="ECO:0000256" key="3">
    <source>
        <dbReference type="ARBA" id="ARBA00023163"/>
    </source>
</evidence>
<evidence type="ECO:0000313" key="6">
    <source>
        <dbReference type="EMBL" id="ACQ79332.1"/>
    </source>
</evidence>
<dbReference type="InterPro" id="IPR036388">
    <property type="entry name" value="WH-like_DNA-bd_sf"/>
</dbReference>
<dbReference type="GO" id="GO:0003677">
    <property type="term" value="F:DNA binding"/>
    <property type="evidence" value="ECO:0007669"/>
    <property type="project" value="UniProtKB-KW"/>
</dbReference>
<dbReference type="eggNOG" id="COG1733">
    <property type="taxonomic scope" value="Bacteria"/>
</dbReference>
<dbReference type="HOGENOM" id="CLU_2314683_0_0_11"/>
<protein>
    <submittedName>
        <fullName evidence="6">Transcriptional regulator, HxlR family</fullName>
    </submittedName>
</protein>
<sequence length="99" mass="10434">MSGTHPDVSALVSAPLHRAIDGISQRMRTRTPRNLEDDGLVSRTVHPTNPPSVEYGLTSLGVTLREPLDAMAAWAVAHAGDVAASRDRARRAAVGGVPT</sequence>
<keyword evidence="2" id="KW-0238">DNA-binding</keyword>
<evidence type="ECO:0000256" key="1">
    <source>
        <dbReference type="ARBA" id="ARBA00023015"/>
    </source>
</evidence>
<gene>
    <name evidence="6" type="ordered locus">Bcav_1071</name>
</gene>
<feature type="domain" description="HTH hxlR-type" evidence="5">
    <location>
        <begin position="1"/>
        <end position="83"/>
    </location>
</feature>
<dbReference type="EMBL" id="CP001618">
    <property type="protein sequence ID" value="ACQ79332.1"/>
    <property type="molecule type" value="Genomic_DNA"/>
</dbReference>
<keyword evidence="3" id="KW-0804">Transcription</keyword>
<organism evidence="6 7">
    <name type="scientific">Beutenbergia cavernae (strain ATCC BAA-8 / DSM 12333 / CCUG 43141 / JCM 11478 / NBRC 16432 / NCIMB 13614 / HKI 0122)</name>
    <dbReference type="NCBI Taxonomy" id="471853"/>
    <lineage>
        <taxon>Bacteria</taxon>
        <taxon>Bacillati</taxon>
        <taxon>Actinomycetota</taxon>
        <taxon>Actinomycetes</taxon>
        <taxon>Micrococcales</taxon>
        <taxon>Beutenbergiaceae</taxon>
        <taxon>Beutenbergia</taxon>
    </lineage>
</organism>
<evidence type="ECO:0000256" key="2">
    <source>
        <dbReference type="ARBA" id="ARBA00023125"/>
    </source>
</evidence>
<dbReference type="Gene3D" id="1.10.10.10">
    <property type="entry name" value="Winged helix-like DNA-binding domain superfamily/Winged helix DNA-binding domain"/>
    <property type="match status" value="1"/>
</dbReference>
<dbReference type="PANTHER" id="PTHR33204:SF39">
    <property type="entry name" value="TRANSCRIPTIONAL REGULATORY PROTEIN"/>
    <property type="match status" value="1"/>
</dbReference>
<reference evidence="6 7" key="1">
    <citation type="journal article" date="2009" name="Stand. Genomic Sci.">
        <title>Complete genome sequence of Beutenbergia cavernae type strain (HKI 0122).</title>
        <authorList>
            <person name="Land M."/>
            <person name="Pukall R."/>
            <person name="Abt B."/>
            <person name="Goker M."/>
            <person name="Rohde M."/>
            <person name="Glavina Del Rio T."/>
            <person name="Tice H."/>
            <person name="Copeland A."/>
            <person name="Cheng J.F."/>
            <person name="Lucas S."/>
            <person name="Chen F."/>
            <person name="Nolan M."/>
            <person name="Bruce D."/>
            <person name="Goodwin L."/>
            <person name="Pitluck S."/>
            <person name="Ivanova N."/>
            <person name="Mavromatis K."/>
            <person name="Ovchinnikova G."/>
            <person name="Pati A."/>
            <person name="Chen A."/>
            <person name="Palaniappan K."/>
            <person name="Hauser L."/>
            <person name="Chang Y.J."/>
            <person name="Jefferies C.C."/>
            <person name="Saunders E."/>
            <person name="Brettin T."/>
            <person name="Detter J.C."/>
            <person name="Han C."/>
            <person name="Chain P."/>
            <person name="Bristow J."/>
            <person name="Eisen J.A."/>
            <person name="Markowitz V."/>
            <person name="Hugenholtz P."/>
            <person name="Kyrpides N.C."/>
            <person name="Klenk H.P."/>
            <person name="Lapidus A."/>
        </authorList>
    </citation>
    <scope>NUCLEOTIDE SEQUENCE [LARGE SCALE GENOMIC DNA]</scope>
    <source>
        <strain evidence="7">ATCC BAA-8 / DSM 12333 / NBRC 16432</strain>
    </source>
</reference>
<dbReference type="Pfam" id="PF01638">
    <property type="entry name" value="HxlR"/>
    <property type="match status" value="1"/>
</dbReference>
<keyword evidence="7" id="KW-1185">Reference proteome</keyword>
<evidence type="ECO:0000256" key="4">
    <source>
        <dbReference type="SAM" id="MobiDB-lite"/>
    </source>
</evidence>
<name>C5C0E6_BEUC1</name>
<dbReference type="Proteomes" id="UP000007962">
    <property type="component" value="Chromosome"/>
</dbReference>
<evidence type="ECO:0000259" key="5">
    <source>
        <dbReference type="PROSITE" id="PS51118"/>
    </source>
</evidence>
<dbReference type="STRING" id="471853.Bcav_1071"/>
<dbReference type="PROSITE" id="PS51118">
    <property type="entry name" value="HTH_HXLR"/>
    <property type="match status" value="1"/>
</dbReference>
<dbReference type="InterPro" id="IPR002577">
    <property type="entry name" value="HTH_HxlR"/>
</dbReference>
<dbReference type="KEGG" id="bcv:Bcav_1071"/>
<keyword evidence="1" id="KW-0805">Transcription regulation</keyword>
<feature type="region of interest" description="Disordered" evidence="4">
    <location>
        <begin position="21"/>
        <end position="52"/>
    </location>
</feature>
<dbReference type="AlphaFoldDB" id="C5C0E6"/>
<dbReference type="PANTHER" id="PTHR33204">
    <property type="entry name" value="TRANSCRIPTIONAL REGULATOR, MARR FAMILY"/>
    <property type="match status" value="1"/>
</dbReference>
<accession>C5C0E6</accession>
<dbReference type="InterPro" id="IPR036390">
    <property type="entry name" value="WH_DNA-bd_sf"/>
</dbReference>